<dbReference type="EMBL" id="NBNE01002626">
    <property type="protein sequence ID" value="OWZ09898.1"/>
    <property type="molecule type" value="Genomic_DNA"/>
</dbReference>
<dbReference type="OrthoDB" id="112107at2759"/>
<evidence type="ECO:0000313" key="2">
    <source>
        <dbReference type="Proteomes" id="UP000198211"/>
    </source>
</evidence>
<dbReference type="AlphaFoldDB" id="A0A225VYB9"/>
<gene>
    <name evidence="1" type="ORF">PHMEG_00017326</name>
</gene>
<comment type="caution">
    <text evidence="1">The sequence shown here is derived from an EMBL/GenBank/DDBJ whole genome shotgun (WGS) entry which is preliminary data.</text>
</comment>
<protein>
    <submittedName>
        <fullName evidence="1">Uncharacterized protein</fullName>
    </submittedName>
</protein>
<organism evidence="1 2">
    <name type="scientific">Phytophthora megakarya</name>
    <dbReference type="NCBI Taxonomy" id="4795"/>
    <lineage>
        <taxon>Eukaryota</taxon>
        <taxon>Sar</taxon>
        <taxon>Stramenopiles</taxon>
        <taxon>Oomycota</taxon>
        <taxon>Peronosporomycetes</taxon>
        <taxon>Peronosporales</taxon>
        <taxon>Peronosporaceae</taxon>
        <taxon>Phytophthora</taxon>
    </lineage>
</organism>
<reference evidence="2" key="1">
    <citation type="submission" date="2017-03" db="EMBL/GenBank/DDBJ databases">
        <title>Phytopthora megakarya and P. palmivora, two closely related causual agents of cacao black pod achieved similar genome size and gene model numbers by different mechanisms.</title>
        <authorList>
            <person name="Ali S."/>
            <person name="Shao J."/>
            <person name="Larry D.J."/>
            <person name="Kronmiller B."/>
            <person name="Shen D."/>
            <person name="Strem M.D."/>
            <person name="Melnick R.L."/>
            <person name="Guiltinan M.J."/>
            <person name="Tyler B.M."/>
            <person name="Meinhardt L.W."/>
            <person name="Bailey B.A."/>
        </authorList>
    </citation>
    <scope>NUCLEOTIDE SEQUENCE [LARGE SCALE GENOMIC DNA]</scope>
    <source>
        <strain evidence="2">zdho120</strain>
    </source>
</reference>
<dbReference type="Proteomes" id="UP000198211">
    <property type="component" value="Unassembled WGS sequence"/>
</dbReference>
<proteinExistence type="predicted"/>
<accession>A0A225VYB9</accession>
<evidence type="ECO:0000313" key="1">
    <source>
        <dbReference type="EMBL" id="OWZ09898.1"/>
    </source>
</evidence>
<sequence length="55" mass="6402">MIEKRWKAIATKNKQQRQRAEHNNKILKRMITAQQILGRSILNGRLRSISGSSNK</sequence>
<name>A0A225VYB9_9STRA</name>
<keyword evidence="2" id="KW-1185">Reference proteome</keyword>